<dbReference type="SUPFAM" id="SSF103088">
    <property type="entry name" value="OmpA-like"/>
    <property type="match status" value="1"/>
</dbReference>
<keyword evidence="8" id="KW-1185">Reference proteome</keyword>
<dbReference type="CDD" id="cd15482">
    <property type="entry name" value="Sialidase_non-viral"/>
    <property type="match status" value="1"/>
</dbReference>
<dbReference type="OrthoDB" id="1488841at2"/>
<evidence type="ECO:0000256" key="1">
    <source>
        <dbReference type="ARBA" id="ARBA00004442"/>
    </source>
</evidence>
<dbReference type="InterPro" id="IPR011659">
    <property type="entry name" value="WD40"/>
</dbReference>
<organism evidence="7 8">
    <name type="scientific">Pseudochryseolinea flava</name>
    <dbReference type="NCBI Taxonomy" id="2059302"/>
    <lineage>
        <taxon>Bacteria</taxon>
        <taxon>Pseudomonadati</taxon>
        <taxon>Bacteroidota</taxon>
        <taxon>Cytophagia</taxon>
        <taxon>Cytophagales</taxon>
        <taxon>Fulvivirgaceae</taxon>
        <taxon>Pseudochryseolinea</taxon>
    </lineage>
</organism>
<dbReference type="InterPro" id="IPR006665">
    <property type="entry name" value="OmpA-like"/>
</dbReference>
<comment type="caution">
    <text evidence="7">The sequence shown here is derived from an EMBL/GenBank/DDBJ whole genome shotgun (WGS) entry which is preliminary data.</text>
</comment>
<accession>A0A364Y8I9</accession>
<dbReference type="SUPFAM" id="SSF50939">
    <property type="entry name" value="Sialidases"/>
    <property type="match status" value="1"/>
</dbReference>
<dbReference type="InterPro" id="IPR036278">
    <property type="entry name" value="Sialidase_sf"/>
</dbReference>
<dbReference type="InterPro" id="IPR036737">
    <property type="entry name" value="OmpA-like_sf"/>
</dbReference>
<sequence length="677" mass="74832">MKRSLLITILLAGFSLSTSAQVVQWASKVIEFSSELTPVQYSAQQALGKPNVLPAGGQSPNAWAPDRPKRAEFLKLGFANPISIRQIAIAESHNPSAISRVLAYDEAGKEYVINTLNPMPVPLKGRMLNLFVEMTSFKVAAIKIEFDGAAVPDYFGIDAVAISDSNYPIIADIPKMQLLASGIAIESLDKNVNSDYSELSPVLSPDGKTLYFSRQNHPENVGGVDDKEDIWYSELDSTGRWQLAKNMGPQFNNAGPNFVNSIQAVTPDGKSAVMVLGNRYLENGKMAAGVSISSNVGGQWSKPVALNIKNDYNYAEKAHYFLANNRKTLLMSVEREDTHGDRDLYVSFMNDDSTWTEPLNLGDVLNSAAEESAPFLASDDKTLYFSSKGFSGYGGSDVYVSRRLDDTWTNWSEPENLGPEINSPLEDLFFNIPVSSDFAYYSRGVTETNTDIFRVKLPIVKNPEPWVTVKGKIIDKATGKPLGAKIVYERLPDGKDVGIAQSNPETGEYEIRLPAGQLYGVRAEAAGKISESQSLDLRDVKTDKVIEHSDFSLSPIEVADAKENVVIVMNNVFFEFDKATLKAESYPELDRIVDFLKSKETIEIEISGHTDAVGEESYNLGLSQRRANSVRQYLTGKGVPSERIKAVYFGETRPVDSNETKEGRRKNRRVEFKILKM</sequence>
<dbReference type="PANTHER" id="PTHR30329:SF21">
    <property type="entry name" value="LIPOPROTEIN YIAD-RELATED"/>
    <property type="match status" value="1"/>
</dbReference>
<dbReference type="Pfam" id="PF07676">
    <property type="entry name" value="PD40"/>
    <property type="match status" value="2"/>
</dbReference>
<dbReference type="Pfam" id="PF00691">
    <property type="entry name" value="OmpA"/>
    <property type="match status" value="1"/>
</dbReference>
<name>A0A364Y8I9_9BACT</name>
<dbReference type="InterPro" id="IPR050330">
    <property type="entry name" value="Bact_OuterMem_StrucFunc"/>
</dbReference>
<keyword evidence="5" id="KW-0732">Signal</keyword>
<dbReference type="GO" id="GO:0009279">
    <property type="term" value="C:cell outer membrane"/>
    <property type="evidence" value="ECO:0007669"/>
    <property type="project" value="UniProtKB-SubCell"/>
</dbReference>
<feature type="signal peptide" evidence="5">
    <location>
        <begin position="1"/>
        <end position="20"/>
    </location>
</feature>
<dbReference type="InterPro" id="IPR006664">
    <property type="entry name" value="OMP_bac"/>
</dbReference>
<dbReference type="Gene3D" id="3.30.1330.60">
    <property type="entry name" value="OmpA-like domain"/>
    <property type="match status" value="1"/>
</dbReference>
<protein>
    <submittedName>
        <fullName evidence="7">OmpA family protein</fullName>
    </submittedName>
</protein>
<dbReference type="InterPro" id="IPR058897">
    <property type="entry name" value="PAPPA_SD_C"/>
</dbReference>
<evidence type="ECO:0000259" key="6">
    <source>
        <dbReference type="PROSITE" id="PS51123"/>
    </source>
</evidence>
<evidence type="ECO:0000256" key="5">
    <source>
        <dbReference type="SAM" id="SignalP"/>
    </source>
</evidence>
<feature type="chain" id="PRO_5016916419" evidence="5">
    <location>
        <begin position="21"/>
        <end position="677"/>
    </location>
</feature>
<dbReference type="PRINTS" id="PR01023">
    <property type="entry name" value="NAFLGMOTY"/>
</dbReference>
<reference evidence="7 8" key="1">
    <citation type="submission" date="2018-06" db="EMBL/GenBank/DDBJ databases">
        <title>Chryseolinea flavus sp. nov., a member of the phylum Bacteroidetes isolated from soil.</title>
        <authorList>
            <person name="Li Y."/>
            <person name="Wang J."/>
        </authorList>
    </citation>
    <scope>NUCLEOTIDE SEQUENCE [LARGE SCALE GENOMIC DNA]</scope>
    <source>
        <strain evidence="7 8">SDU1-6</strain>
    </source>
</reference>
<dbReference type="AlphaFoldDB" id="A0A364Y8I9"/>
<feature type="domain" description="OmpA-like" evidence="6">
    <location>
        <begin position="561"/>
        <end position="677"/>
    </location>
</feature>
<dbReference type="Pfam" id="PF25900">
    <property type="entry name" value="PAPPA"/>
    <property type="match status" value="1"/>
</dbReference>
<gene>
    <name evidence="7" type="ORF">DQQ10_03820</name>
</gene>
<dbReference type="PROSITE" id="PS51123">
    <property type="entry name" value="OMPA_2"/>
    <property type="match status" value="1"/>
</dbReference>
<dbReference type="EMBL" id="QMFY01000001">
    <property type="protein sequence ID" value="RAW03223.1"/>
    <property type="molecule type" value="Genomic_DNA"/>
</dbReference>
<evidence type="ECO:0000256" key="3">
    <source>
        <dbReference type="ARBA" id="ARBA00023237"/>
    </source>
</evidence>
<dbReference type="CDD" id="cd07185">
    <property type="entry name" value="OmpA_C-like"/>
    <property type="match status" value="1"/>
</dbReference>
<dbReference type="PRINTS" id="PR01021">
    <property type="entry name" value="OMPADOMAIN"/>
</dbReference>
<keyword evidence="2 4" id="KW-0472">Membrane</keyword>
<keyword evidence="3" id="KW-0998">Cell outer membrane</keyword>
<evidence type="ECO:0000313" key="8">
    <source>
        <dbReference type="Proteomes" id="UP000251889"/>
    </source>
</evidence>
<evidence type="ECO:0000256" key="4">
    <source>
        <dbReference type="PROSITE-ProRule" id="PRU00473"/>
    </source>
</evidence>
<dbReference type="Proteomes" id="UP000251889">
    <property type="component" value="Unassembled WGS sequence"/>
</dbReference>
<dbReference type="RefSeq" id="WP_112745438.1">
    <property type="nucleotide sequence ID" value="NZ_QMFY01000001.1"/>
</dbReference>
<evidence type="ECO:0000256" key="2">
    <source>
        <dbReference type="ARBA" id="ARBA00023136"/>
    </source>
</evidence>
<proteinExistence type="predicted"/>
<evidence type="ECO:0000313" key="7">
    <source>
        <dbReference type="EMBL" id="RAW03223.1"/>
    </source>
</evidence>
<comment type="subcellular location">
    <subcellularLocation>
        <location evidence="1">Cell outer membrane</location>
    </subcellularLocation>
</comment>
<dbReference type="PANTHER" id="PTHR30329">
    <property type="entry name" value="STATOR ELEMENT OF FLAGELLAR MOTOR COMPLEX"/>
    <property type="match status" value="1"/>
</dbReference>